<dbReference type="PATRIC" id="fig|121290.4.peg.669"/>
<protein>
    <recommendedName>
        <fullName evidence="4">NlpC/P60 domain-containing protein</fullName>
    </recommendedName>
</protein>
<keyword evidence="1" id="KW-0732">Signal</keyword>
<gene>
    <name evidence="2" type="ORF">APY04_0500</name>
</gene>
<sequence length="324" mass="35190">MLAAITALVLAPALASSHAIAEPRCAGIDYNAKVMEIIRALPTGGGYSRGNSFVSPKFQTHNIGGGNWELRVYDGFPSHCTSATYALFGHLVALLHNGGKISLTADQLRWLEVSWRTPDGAALVDGQDPWWIFNANGAGAAALIKHTGIGVSFRDDKLAEARPGDFLKIFWNGNVGASEQGHQVVYTGRRQVGGGEMICFWGSQKQGTRKRNGRRQPLYFPAREGGKVHTGYGEVCRPRGDIKHMVFSRITCMEQLSAGLADMRARADVNGEGPLRMPRPFEDTYLMSLRKKSSDHATLDSAYDIRPDASSLASVGSLQSEPTQ</sequence>
<dbReference type="OrthoDB" id="3711996at2"/>
<evidence type="ECO:0000313" key="2">
    <source>
        <dbReference type="EMBL" id="KWT71326.1"/>
    </source>
</evidence>
<evidence type="ECO:0000256" key="1">
    <source>
        <dbReference type="SAM" id="SignalP"/>
    </source>
</evidence>
<name>A0A109BMD2_HYPSL</name>
<reference evidence="2 3" key="1">
    <citation type="submission" date="2015-10" db="EMBL/GenBank/DDBJ databases">
        <title>Transcriptomic analysis of a linuron degrading triple-species bacterial consortium.</title>
        <authorList>
            <person name="Albers P."/>
        </authorList>
    </citation>
    <scope>NUCLEOTIDE SEQUENCE [LARGE SCALE GENOMIC DNA]</scope>
    <source>
        <strain evidence="2 3">WDL6</strain>
    </source>
</reference>
<feature type="chain" id="PRO_5007132694" description="NlpC/P60 domain-containing protein" evidence="1">
    <location>
        <begin position="22"/>
        <end position="324"/>
    </location>
</feature>
<evidence type="ECO:0000313" key="3">
    <source>
        <dbReference type="Proteomes" id="UP000059074"/>
    </source>
</evidence>
<accession>A0A109BMD2</accession>
<comment type="caution">
    <text evidence="2">The sequence shown here is derived from an EMBL/GenBank/DDBJ whole genome shotgun (WGS) entry which is preliminary data.</text>
</comment>
<dbReference type="AlphaFoldDB" id="A0A109BMD2"/>
<organism evidence="2 3">
    <name type="scientific">Hyphomicrobium sulfonivorans</name>
    <dbReference type="NCBI Taxonomy" id="121290"/>
    <lineage>
        <taxon>Bacteria</taxon>
        <taxon>Pseudomonadati</taxon>
        <taxon>Pseudomonadota</taxon>
        <taxon>Alphaproteobacteria</taxon>
        <taxon>Hyphomicrobiales</taxon>
        <taxon>Hyphomicrobiaceae</taxon>
        <taxon>Hyphomicrobium</taxon>
    </lineage>
</organism>
<dbReference type="Proteomes" id="UP000059074">
    <property type="component" value="Unassembled WGS sequence"/>
</dbReference>
<dbReference type="EMBL" id="LMTR01000025">
    <property type="protein sequence ID" value="KWT71326.1"/>
    <property type="molecule type" value="Genomic_DNA"/>
</dbReference>
<feature type="signal peptide" evidence="1">
    <location>
        <begin position="1"/>
        <end position="21"/>
    </location>
</feature>
<keyword evidence="3" id="KW-1185">Reference proteome</keyword>
<dbReference type="RefSeq" id="WP_068459349.1">
    <property type="nucleotide sequence ID" value="NZ_LMTR01000025.1"/>
</dbReference>
<evidence type="ECO:0008006" key="4">
    <source>
        <dbReference type="Google" id="ProtNLM"/>
    </source>
</evidence>
<proteinExistence type="predicted"/>